<dbReference type="EMBL" id="JAWDGP010004873">
    <property type="protein sequence ID" value="KAK3761574.1"/>
    <property type="molecule type" value="Genomic_DNA"/>
</dbReference>
<organism evidence="1 2">
    <name type="scientific">Elysia crispata</name>
    <name type="common">lettuce slug</name>
    <dbReference type="NCBI Taxonomy" id="231223"/>
    <lineage>
        <taxon>Eukaryota</taxon>
        <taxon>Metazoa</taxon>
        <taxon>Spiralia</taxon>
        <taxon>Lophotrochozoa</taxon>
        <taxon>Mollusca</taxon>
        <taxon>Gastropoda</taxon>
        <taxon>Heterobranchia</taxon>
        <taxon>Euthyneura</taxon>
        <taxon>Panpulmonata</taxon>
        <taxon>Sacoglossa</taxon>
        <taxon>Placobranchoidea</taxon>
        <taxon>Plakobranchidae</taxon>
        <taxon>Elysia</taxon>
    </lineage>
</organism>
<accession>A0AAE0Z2D9</accession>
<gene>
    <name evidence="1" type="ORF">RRG08_010298</name>
</gene>
<sequence length="192" mass="21735">MVRGLVRHETLQIALCKAIRRVGDLKDGIQRGSNKVCEALREITAGCDPSTPVFVFKEVAVNRLKAQSRRADLVFYIPKVRLVTVEYKTVEDSRITGESTDLHERQLRETHQNLITNLTYKTSLPPFGTCEGKLLKVTTLLLTRRFWSGKKCDDVVVQYTSPTNTGIKERTDHTFLVNVLGRLGRCARYGGR</sequence>
<keyword evidence="2" id="KW-1185">Reference proteome</keyword>
<evidence type="ECO:0000313" key="2">
    <source>
        <dbReference type="Proteomes" id="UP001283361"/>
    </source>
</evidence>
<protein>
    <submittedName>
        <fullName evidence="1">Uncharacterized protein</fullName>
    </submittedName>
</protein>
<comment type="caution">
    <text evidence="1">The sequence shown here is derived from an EMBL/GenBank/DDBJ whole genome shotgun (WGS) entry which is preliminary data.</text>
</comment>
<name>A0AAE0Z2D9_9GAST</name>
<evidence type="ECO:0000313" key="1">
    <source>
        <dbReference type="EMBL" id="KAK3761574.1"/>
    </source>
</evidence>
<dbReference type="Proteomes" id="UP001283361">
    <property type="component" value="Unassembled WGS sequence"/>
</dbReference>
<dbReference type="AlphaFoldDB" id="A0AAE0Z2D9"/>
<reference evidence="1" key="1">
    <citation type="journal article" date="2023" name="G3 (Bethesda)">
        <title>A reference genome for the long-term kleptoplast-retaining sea slug Elysia crispata morphotype clarki.</title>
        <authorList>
            <person name="Eastman K.E."/>
            <person name="Pendleton A.L."/>
            <person name="Shaikh M.A."/>
            <person name="Suttiyut T."/>
            <person name="Ogas R."/>
            <person name="Tomko P."/>
            <person name="Gavelis G."/>
            <person name="Widhalm J.R."/>
            <person name="Wisecaver J.H."/>
        </authorList>
    </citation>
    <scope>NUCLEOTIDE SEQUENCE</scope>
    <source>
        <strain evidence="1">ECLA1</strain>
    </source>
</reference>
<proteinExistence type="predicted"/>